<dbReference type="PANTHER" id="PTHR34598:SF3">
    <property type="entry name" value="OXIDOREDUCTASE AN1597"/>
    <property type="match status" value="1"/>
</dbReference>
<evidence type="ECO:0000313" key="1">
    <source>
        <dbReference type="EMBL" id="ALU44901.1"/>
    </source>
</evidence>
<evidence type="ECO:0008006" key="3">
    <source>
        <dbReference type="Google" id="ProtNLM"/>
    </source>
</evidence>
<reference evidence="1 2" key="1">
    <citation type="submission" date="2015-12" db="EMBL/GenBank/DDBJ databases">
        <title>Complete genome sequence of Pseudoalteromonas rubra SCSIO 6842, harboring a conjugative plasmid.</title>
        <authorList>
            <person name="Li B."/>
            <person name="Wang X."/>
        </authorList>
    </citation>
    <scope>NUCLEOTIDE SEQUENCE [LARGE SCALE GENOMIC DNA]</scope>
    <source>
        <strain evidence="1 2">SCSIO 6842</strain>
    </source>
</reference>
<organism evidence="1 2">
    <name type="scientific">Pseudoalteromonas rubra</name>
    <dbReference type="NCBI Taxonomy" id="43658"/>
    <lineage>
        <taxon>Bacteria</taxon>
        <taxon>Pseudomonadati</taxon>
        <taxon>Pseudomonadota</taxon>
        <taxon>Gammaproteobacteria</taxon>
        <taxon>Alteromonadales</taxon>
        <taxon>Pseudoalteromonadaceae</taxon>
        <taxon>Pseudoalteromonas</taxon>
    </lineage>
</organism>
<dbReference type="PANTHER" id="PTHR34598">
    <property type="entry name" value="BLL6449 PROTEIN"/>
    <property type="match status" value="1"/>
</dbReference>
<gene>
    <name evidence="1" type="ORF">AT705_19250</name>
</gene>
<dbReference type="NCBIfam" id="NF041278">
    <property type="entry name" value="CmcJ_NvfI_EfuI"/>
    <property type="match status" value="1"/>
</dbReference>
<dbReference type="RefSeq" id="WP_058797829.1">
    <property type="nucleotide sequence ID" value="NZ_CP013611.1"/>
</dbReference>
<dbReference type="Proteomes" id="UP000069015">
    <property type="component" value="Chromosome 1"/>
</dbReference>
<sequence length="263" mass="30307">MFSVNYVNPNKELVFDQRQSGPGNTKLTQAIDTRVIEINDVRKREKNFTLDVQGFKPVYFDLEFDNFEDDQALVSNLYPRVQAFISHTLGVKDSVIFDHTYRSSTRKTKTVHNRAPVKTVHNDYTKSSAKRMFDLQTQDRPDLRGKPYQFINLWLPVNNEVEESPLAFIDLSTVESADFRKLKLIYPDRIGEISGIAYNPKHSWFYKSLMKPGEGMLFKVFDSESKNNIVGVPHSAVDLLEVEESNVVNKRSSIEFRAIVFGE</sequence>
<dbReference type="InterPro" id="IPR044053">
    <property type="entry name" value="AsaB-like"/>
</dbReference>
<proteinExistence type="predicted"/>
<protein>
    <recommendedName>
        <fullName evidence="3">Methyltransferase</fullName>
    </recommendedName>
</protein>
<dbReference type="EMBL" id="CP013611">
    <property type="protein sequence ID" value="ALU44901.1"/>
    <property type="molecule type" value="Genomic_DNA"/>
</dbReference>
<evidence type="ECO:0000313" key="2">
    <source>
        <dbReference type="Proteomes" id="UP000069015"/>
    </source>
</evidence>
<dbReference type="AlphaFoldDB" id="A0A0U3HPQ4"/>
<dbReference type="KEGG" id="prr:AT705_19250"/>
<accession>A0A0U3HPQ4</accession>
<dbReference type="GO" id="GO:0016491">
    <property type="term" value="F:oxidoreductase activity"/>
    <property type="evidence" value="ECO:0007669"/>
    <property type="project" value="InterPro"/>
</dbReference>
<name>A0A0U3HPQ4_9GAMM</name>